<reference evidence="2 3" key="1">
    <citation type="journal article" date="2010" name="J. Bacteriol.">
        <title>Complete genome sequence of the aerobic facultative methanotroph Methylocella silvestris BL2.</title>
        <authorList>
            <person name="Chen Y."/>
            <person name="Crombie A."/>
            <person name="Rahman M.T."/>
            <person name="Dedysh S.N."/>
            <person name="Liesack W."/>
            <person name="Stott M.B."/>
            <person name="Alam M."/>
            <person name="Theisen A.R."/>
            <person name="Murrell J.C."/>
            <person name="Dunfield P.F."/>
        </authorList>
    </citation>
    <scope>NUCLEOTIDE SEQUENCE [LARGE SCALE GENOMIC DNA]</scope>
    <source>
        <strain evidence="3">DSM 15510 / CIP 108128 / LMG 27833 / NCIMB 13906 / BL2</strain>
    </source>
</reference>
<proteinExistence type="predicted"/>
<feature type="region of interest" description="Disordered" evidence="1">
    <location>
        <begin position="19"/>
        <end position="58"/>
    </location>
</feature>
<organism evidence="2 3">
    <name type="scientific">Methylocella silvestris (strain DSM 15510 / CIP 108128 / LMG 27833 / NCIMB 13906 / BL2)</name>
    <dbReference type="NCBI Taxonomy" id="395965"/>
    <lineage>
        <taxon>Bacteria</taxon>
        <taxon>Pseudomonadati</taxon>
        <taxon>Pseudomonadota</taxon>
        <taxon>Alphaproteobacteria</taxon>
        <taxon>Hyphomicrobiales</taxon>
        <taxon>Beijerinckiaceae</taxon>
        <taxon>Methylocella</taxon>
    </lineage>
</organism>
<evidence type="ECO:0000256" key="1">
    <source>
        <dbReference type="SAM" id="MobiDB-lite"/>
    </source>
</evidence>
<protein>
    <submittedName>
        <fullName evidence="2">Uncharacterized protein</fullName>
    </submittedName>
</protein>
<dbReference type="HOGENOM" id="CLU_2974313_0_0_5"/>
<feature type="compositionally biased region" description="Basic residues" evidence="1">
    <location>
        <begin position="44"/>
        <end position="58"/>
    </location>
</feature>
<dbReference type="STRING" id="395965.Msil_3249"/>
<name>B8EQE3_METSB</name>
<dbReference type="EMBL" id="CP001280">
    <property type="protein sequence ID" value="ACK52156.1"/>
    <property type="molecule type" value="Genomic_DNA"/>
</dbReference>
<dbReference type="AlphaFoldDB" id="B8EQE3"/>
<keyword evidence="3" id="KW-1185">Reference proteome</keyword>
<dbReference type="Proteomes" id="UP000002257">
    <property type="component" value="Chromosome"/>
</dbReference>
<sequence>MDLGLQPARLNIPLRTLGQDLGGESVAPGRLAEGTHGSGARSKREARRIRRAIRAGGD</sequence>
<gene>
    <name evidence="2" type="ordered locus">Msil_3249</name>
</gene>
<accession>B8EQE3</accession>
<dbReference type="KEGG" id="msl:Msil_3249"/>
<evidence type="ECO:0000313" key="2">
    <source>
        <dbReference type="EMBL" id="ACK52156.1"/>
    </source>
</evidence>
<evidence type="ECO:0000313" key="3">
    <source>
        <dbReference type="Proteomes" id="UP000002257"/>
    </source>
</evidence>